<dbReference type="Proteomes" id="UP000318833">
    <property type="component" value="Unassembled WGS sequence"/>
</dbReference>
<feature type="chain" id="PRO_5021962614" description="PKD domain-containing protein" evidence="1">
    <location>
        <begin position="25"/>
        <end position="386"/>
    </location>
</feature>
<evidence type="ECO:0000313" key="3">
    <source>
        <dbReference type="Proteomes" id="UP000318833"/>
    </source>
</evidence>
<dbReference type="AlphaFoldDB" id="A0A554VKQ5"/>
<organism evidence="2 3">
    <name type="scientific">Aquimarina algiphila</name>
    <dbReference type="NCBI Taxonomy" id="2047982"/>
    <lineage>
        <taxon>Bacteria</taxon>
        <taxon>Pseudomonadati</taxon>
        <taxon>Bacteroidota</taxon>
        <taxon>Flavobacteriia</taxon>
        <taxon>Flavobacteriales</taxon>
        <taxon>Flavobacteriaceae</taxon>
        <taxon>Aquimarina</taxon>
    </lineage>
</organism>
<gene>
    <name evidence="2" type="ORF">FOF46_11755</name>
</gene>
<keyword evidence="3" id="KW-1185">Reference proteome</keyword>
<dbReference type="OrthoDB" id="1199198at2"/>
<dbReference type="RefSeq" id="WP_109438128.1">
    <property type="nucleotide sequence ID" value="NZ_CANLVC010000006.1"/>
</dbReference>
<keyword evidence="1" id="KW-0732">Signal</keyword>
<reference evidence="2 3" key="1">
    <citation type="submission" date="2019-07" db="EMBL/GenBank/DDBJ databases">
        <title>The draft genome sequence of Aquimarina algiphila M91.</title>
        <authorList>
            <person name="Meng X."/>
        </authorList>
    </citation>
    <scope>NUCLEOTIDE SEQUENCE [LARGE SCALE GENOMIC DNA]</scope>
    <source>
        <strain evidence="2 3">M91</strain>
    </source>
</reference>
<feature type="signal peptide" evidence="1">
    <location>
        <begin position="1"/>
        <end position="24"/>
    </location>
</feature>
<accession>A0A554VKQ5</accession>
<dbReference type="EMBL" id="VLNR01000021">
    <property type="protein sequence ID" value="TSE08622.1"/>
    <property type="molecule type" value="Genomic_DNA"/>
</dbReference>
<proteinExistence type="predicted"/>
<name>A0A554VKQ5_9FLAO</name>
<dbReference type="PROSITE" id="PS51257">
    <property type="entry name" value="PROKAR_LIPOPROTEIN"/>
    <property type="match status" value="1"/>
</dbReference>
<comment type="caution">
    <text evidence="2">The sequence shown here is derived from an EMBL/GenBank/DDBJ whole genome shotgun (WGS) entry which is preliminary data.</text>
</comment>
<sequence>MKKLRIWYTLMLSLLLGFISCEQTEDFDNEPKVEIVIDNQEGSGVYSFEAKTIGMSDNAQVIWSVDGKEIEGEDQENIINQILDYLFKPGSHTICVKVITDQRTIEACTEIEVEVDENDPCPDLFFKTRQYERPSTYKFIADFDGVEEASYEWFINGDLVKDTSENGNNYLIWNFKEAGRYEVCMKTETPDCPLGTSYCKVIEIEESDLVCPEVSFTKEMEPGTFGTYTFEAQIESNDDVAEIKWYVNGDLVESPTDPQVGNRTLYYQFGSGAHEVCLKVTTQNCPEGIKYCKEIRVGDCPDLFFEPERDGDKNAYYFYPRAFDGIDDVVLEWFVDEQYVGRSPEFPHNNPYYYEFDGPGRYEVCLMIETPECPNGTSFCKVIEFE</sequence>
<evidence type="ECO:0000256" key="1">
    <source>
        <dbReference type="SAM" id="SignalP"/>
    </source>
</evidence>
<evidence type="ECO:0008006" key="4">
    <source>
        <dbReference type="Google" id="ProtNLM"/>
    </source>
</evidence>
<protein>
    <recommendedName>
        <fullName evidence="4">PKD domain-containing protein</fullName>
    </recommendedName>
</protein>
<evidence type="ECO:0000313" key="2">
    <source>
        <dbReference type="EMBL" id="TSE08622.1"/>
    </source>
</evidence>